<proteinExistence type="predicted"/>
<sequence length="37" mass="4289">MKQVIREGDTLREYGGTKFWPDIICVLEKALPLKAIR</sequence>
<comment type="caution">
    <text evidence="1">The sequence shown here is derived from an EMBL/GenBank/DDBJ whole genome shotgun (WGS) entry which is preliminary data.</text>
</comment>
<name>A0A7H4N0D2_9ENTR</name>
<reference evidence="1 2" key="1">
    <citation type="submission" date="2018-06" db="EMBL/GenBank/DDBJ databases">
        <authorList>
            <consortium name="Pathogen Informatics"/>
            <person name="Doyle S."/>
        </authorList>
    </citation>
    <scope>NUCLEOTIDE SEQUENCE [LARGE SCALE GENOMIC DNA]</scope>
    <source>
        <strain evidence="1 2">NCTC11685</strain>
    </source>
</reference>
<dbReference type="AlphaFoldDB" id="A0A7H4N0D2"/>
<protein>
    <submittedName>
        <fullName evidence="1">Uncharacterized protein</fullName>
    </submittedName>
</protein>
<evidence type="ECO:0000313" key="2">
    <source>
        <dbReference type="Proteomes" id="UP000254863"/>
    </source>
</evidence>
<gene>
    <name evidence="1" type="ORF">NCTC11685_00698</name>
</gene>
<dbReference type="Proteomes" id="UP000254863">
    <property type="component" value="Unassembled WGS sequence"/>
</dbReference>
<evidence type="ECO:0000313" key="1">
    <source>
        <dbReference type="EMBL" id="STV72752.1"/>
    </source>
</evidence>
<dbReference type="EMBL" id="UGMS01000001">
    <property type="protein sequence ID" value="STV72752.1"/>
    <property type="molecule type" value="Genomic_DNA"/>
</dbReference>
<organism evidence="1 2">
    <name type="scientific">Klebsiella michiganensis</name>
    <dbReference type="NCBI Taxonomy" id="1134687"/>
    <lineage>
        <taxon>Bacteria</taxon>
        <taxon>Pseudomonadati</taxon>
        <taxon>Pseudomonadota</taxon>
        <taxon>Gammaproteobacteria</taxon>
        <taxon>Enterobacterales</taxon>
        <taxon>Enterobacteriaceae</taxon>
        <taxon>Klebsiella/Raoultella group</taxon>
        <taxon>Klebsiella</taxon>
    </lineage>
</organism>
<accession>A0A7H4N0D2</accession>